<reference evidence="2 3" key="1">
    <citation type="submission" date="2018-09" db="EMBL/GenBank/DDBJ databases">
        <title>Genome sequencing of Nocardioides immobilis CCTCC AB 2017083 for comparison to Nocardioides silvaticus.</title>
        <authorList>
            <person name="Li C."/>
            <person name="Wang G."/>
        </authorList>
    </citation>
    <scope>NUCLEOTIDE SEQUENCE [LARGE SCALE GENOMIC DNA]</scope>
    <source>
        <strain evidence="2 3">CCTCC AB 2017083</strain>
    </source>
</reference>
<gene>
    <name evidence="2" type="ORF">D0Z08_30270</name>
</gene>
<organism evidence="2 3">
    <name type="scientific">Nocardioides immobilis</name>
    <dbReference type="NCBI Taxonomy" id="2049295"/>
    <lineage>
        <taxon>Bacteria</taxon>
        <taxon>Bacillati</taxon>
        <taxon>Actinomycetota</taxon>
        <taxon>Actinomycetes</taxon>
        <taxon>Propionibacteriales</taxon>
        <taxon>Nocardioidaceae</taxon>
        <taxon>Nocardioides</taxon>
    </lineage>
</organism>
<comment type="caution">
    <text evidence="2">The sequence shown here is derived from an EMBL/GenBank/DDBJ whole genome shotgun (WGS) entry which is preliminary data.</text>
</comment>
<sequence>MTSIPMSEERPTEKIMLGLLVVGLALQVAGCITAYVQAPRTELGPRGVVEEGDRTVTLIAVLGFGLGGAMSLTAVVAFGVLLGLRAHAER</sequence>
<keyword evidence="1" id="KW-0812">Transmembrane</keyword>
<dbReference type="EMBL" id="QXGH01000050">
    <property type="protein sequence ID" value="RHW23310.1"/>
    <property type="molecule type" value="Genomic_DNA"/>
</dbReference>
<name>A0A417XSL2_9ACTN</name>
<feature type="transmembrane region" description="Helical" evidence="1">
    <location>
        <begin position="15"/>
        <end position="36"/>
    </location>
</feature>
<protein>
    <submittedName>
        <fullName evidence="2">Uncharacterized protein</fullName>
    </submittedName>
</protein>
<dbReference type="RefSeq" id="WP_118929008.1">
    <property type="nucleotide sequence ID" value="NZ_QXGH01000050.1"/>
</dbReference>
<keyword evidence="1" id="KW-1133">Transmembrane helix</keyword>
<dbReference type="Proteomes" id="UP000283644">
    <property type="component" value="Unassembled WGS sequence"/>
</dbReference>
<accession>A0A417XSL2</accession>
<proteinExistence type="predicted"/>
<feature type="transmembrane region" description="Helical" evidence="1">
    <location>
        <begin position="56"/>
        <end position="84"/>
    </location>
</feature>
<keyword evidence="1" id="KW-0472">Membrane</keyword>
<evidence type="ECO:0000313" key="3">
    <source>
        <dbReference type="Proteomes" id="UP000283644"/>
    </source>
</evidence>
<keyword evidence="3" id="KW-1185">Reference proteome</keyword>
<evidence type="ECO:0000313" key="2">
    <source>
        <dbReference type="EMBL" id="RHW23310.1"/>
    </source>
</evidence>
<evidence type="ECO:0000256" key="1">
    <source>
        <dbReference type="SAM" id="Phobius"/>
    </source>
</evidence>
<dbReference type="AlphaFoldDB" id="A0A417XSL2"/>